<dbReference type="GO" id="GO:1902600">
    <property type="term" value="P:proton transmembrane transport"/>
    <property type="evidence" value="ECO:0007669"/>
    <property type="project" value="InterPro"/>
</dbReference>
<feature type="transmembrane region" description="Helical" evidence="11">
    <location>
        <begin position="362"/>
        <end position="382"/>
    </location>
</feature>
<dbReference type="EMBL" id="JACHMV010000001">
    <property type="protein sequence ID" value="MBB4776068.1"/>
    <property type="molecule type" value="Genomic_DNA"/>
</dbReference>
<dbReference type="RefSeq" id="WP_184885759.1">
    <property type="nucleotide sequence ID" value="NZ_BAAAHD010000016.1"/>
</dbReference>
<evidence type="ECO:0000256" key="10">
    <source>
        <dbReference type="ARBA" id="ARBA00023201"/>
    </source>
</evidence>
<evidence type="ECO:0000313" key="14">
    <source>
        <dbReference type="EMBL" id="MBB4776068.1"/>
    </source>
</evidence>
<feature type="transmembrane region" description="Helical" evidence="11">
    <location>
        <begin position="251"/>
        <end position="269"/>
    </location>
</feature>
<accession>A0A7W7IFA5</accession>
<evidence type="ECO:0000313" key="16">
    <source>
        <dbReference type="Proteomes" id="UP001501427"/>
    </source>
</evidence>
<dbReference type="AlphaFoldDB" id="A0A7W7IFA5"/>
<protein>
    <submittedName>
        <fullName evidence="14">Kef-type K+ transport system membrane component KefB</fullName>
    </submittedName>
</protein>
<feature type="transmembrane region" description="Helical" evidence="11">
    <location>
        <begin position="388"/>
        <end position="408"/>
    </location>
</feature>
<dbReference type="GO" id="GO:0016020">
    <property type="term" value="C:membrane"/>
    <property type="evidence" value="ECO:0007669"/>
    <property type="project" value="UniProtKB-SubCell"/>
</dbReference>
<evidence type="ECO:0000256" key="4">
    <source>
        <dbReference type="ARBA" id="ARBA00022449"/>
    </source>
</evidence>
<keyword evidence="3" id="KW-0813">Transport</keyword>
<feature type="transmembrane region" description="Helical" evidence="11">
    <location>
        <begin position="17"/>
        <end position="37"/>
    </location>
</feature>
<evidence type="ECO:0000256" key="1">
    <source>
        <dbReference type="ARBA" id="ARBA00004141"/>
    </source>
</evidence>
<keyword evidence="10" id="KW-0739">Sodium transport</keyword>
<evidence type="ECO:0000313" key="13">
    <source>
        <dbReference type="EMBL" id="GAA0556402.1"/>
    </source>
</evidence>
<evidence type="ECO:0000256" key="11">
    <source>
        <dbReference type="SAM" id="Phobius"/>
    </source>
</evidence>
<feature type="transmembrane region" description="Helical" evidence="11">
    <location>
        <begin position="329"/>
        <end position="350"/>
    </location>
</feature>
<dbReference type="Proteomes" id="UP000549343">
    <property type="component" value="Unassembled WGS sequence"/>
</dbReference>
<dbReference type="EMBL" id="BAAAHD010000016">
    <property type="protein sequence ID" value="GAA0556402.1"/>
    <property type="molecule type" value="Genomic_DNA"/>
</dbReference>
<evidence type="ECO:0000256" key="5">
    <source>
        <dbReference type="ARBA" id="ARBA00022692"/>
    </source>
</evidence>
<evidence type="ECO:0000256" key="3">
    <source>
        <dbReference type="ARBA" id="ARBA00022448"/>
    </source>
</evidence>
<comment type="caution">
    <text evidence="14">The sequence shown here is derived from an EMBL/GenBank/DDBJ whole genome shotgun (WGS) entry which is preliminary data.</text>
</comment>
<evidence type="ECO:0000256" key="6">
    <source>
        <dbReference type="ARBA" id="ARBA00022989"/>
    </source>
</evidence>
<feature type="transmembrane region" description="Helical" evidence="11">
    <location>
        <begin position="211"/>
        <end position="231"/>
    </location>
</feature>
<reference evidence="13 16" key="1">
    <citation type="journal article" date="2019" name="Int. J. Syst. Evol. Microbiol.">
        <title>The Global Catalogue of Microorganisms (GCM) 10K type strain sequencing project: providing services to taxonomists for standard genome sequencing and annotation.</title>
        <authorList>
            <consortium name="The Broad Institute Genomics Platform"/>
            <consortium name="The Broad Institute Genome Sequencing Center for Infectious Disease"/>
            <person name="Wu L."/>
            <person name="Ma J."/>
        </authorList>
    </citation>
    <scope>NUCLEOTIDE SEQUENCE [LARGE SCALE GENOMIC DNA]</scope>
    <source>
        <strain evidence="13 16">JCM 10667</strain>
    </source>
</reference>
<dbReference type="Gene3D" id="1.20.1530.20">
    <property type="match status" value="1"/>
</dbReference>
<dbReference type="Pfam" id="PF00999">
    <property type="entry name" value="Na_H_Exchanger"/>
    <property type="match status" value="1"/>
</dbReference>
<dbReference type="Proteomes" id="UP001501427">
    <property type="component" value="Unassembled WGS sequence"/>
</dbReference>
<sequence length="436" mass="44472">MLVAAPPTAPVSAHQTLLLLLQIGLLLGLAVVLGRLARRLGMPAIAGELSAGVLLGPSLLAQVAPGVSGWLLPDAPGQMHLLDSVGQFGVLLLVGVTGMNVDMGLVRRKGAAAARVSVGGALVPLALGVAVGFLLPASLLAEGADRAVFAWFIGVAMCVSAVPVIAKTLLDMRLLHRDIGQMIIAAAAVDDVIGWLLLSVVSAMATTGIRAGEVTLAVGCLAGVLLFAWLVGRPAVGVLLRLSARSADPGVGVAVAVLIVMLAAAGTQAAGMEGVLGAFYAGILIGSSRWVDRERLAPLRTFVLSVLAPLFFATAGLRMDLTALGDPVVLGAAGLMLLVAVTGKLAGGYLGARASKCDHWDALALGAGLNARGVIQMIIAMVGLRLGVLTMEMYTVIVLVAVGTSLMAPPMLRYAVRRGTAVSEEEARREKALAVD</sequence>
<dbReference type="GO" id="GO:0006814">
    <property type="term" value="P:sodium ion transport"/>
    <property type="evidence" value="ECO:0007669"/>
    <property type="project" value="UniProtKB-KW"/>
</dbReference>
<dbReference type="PANTHER" id="PTHR43562">
    <property type="entry name" value="NAPA-TYPE SODIUM/HYDROGEN ANTIPORTER"/>
    <property type="match status" value="1"/>
</dbReference>
<reference evidence="14 15" key="2">
    <citation type="submission" date="2020-08" db="EMBL/GenBank/DDBJ databases">
        <title>Sequencing the genomes of 1000 actinobacteria strains.</title>
        <authorList>
            <person name="Klenk H.-P."/>
        </authorList>
    </citation>
    <scope>NUCLEOTIDE SEQUENCE [LARGE SCALE GENOMIC DNA]</scope>
    <source>
        <strain evidence="14 15">DSM 44772</strain>
    </source>
</reference>
<evidence type="ECO:0000259" key="12">
    <source>
        <dbReference type="Pfam" id="PF00999"/>
    </source>
</evidence>
<feature type="transmembrane region" description="Helical" evidence="11">
    <location>
        <begin position="147"/>
        <end position="170"/>
    </location>
</feature>
<name>A0A7W7IFA5_9ACTN</name>
<keyword evidence="16" id="KW-1185">Reference proteome</keyword>
<keyword evidence="9 11" id="KW-0472">Membrane</keyword>
<comment type="similarity">
    <text evidence="2">Belongs to the monovalent cation:proton antiporter 2 (CPA2) transporter (TC 2.A.37) family.</text>
</comment>
<keyword evidence="7" id="KW-0915">Sodium</keyword>
<proteinExistence type="inferred from homology"/>
<gene>
    <name evidence="14" type="ORF">F4557_004486</name>
    <name evidence="13" type="ORF">GCM10009546_18150</name>
</gene>
<evidence type="ECO:0000256" key="9">
    <source>
        <dbReference type="ARBA" id="ARBA00023136"/>
    </source>
</evidence>
<feature type="transmembrane region" description="Helical" evidence="11">
    <location>
        <begin position="49"/>
        <end position="72"/>
    </location>
</feature>
<dbReference type="GO" id="GO:0015297">
    <property type="term" value="F:antiporter activity"/>
    <property type="evidence" value="ECO:0007669"/>
    <property type="project" value="UniProtKB-KW"/>
</dbReference>
<evidence type="ECO:0000256" key="2">
    <source>
        <dbReference type="ARBA" id="ARBA00005551"/>
    </source>
</evidence>
<keyword evidence="8" id="KW-0406">Ion transport</keyword>
<feature type="transmembrane region" description="Helical" evidence="11">
    <location>
        <begin position="299"/>
        <end position="317"/>
    </location>
</feature>
<feature type="transmembrane region" description="Helical" evidence="11">
    <location>
        <begin position="275"/>
        <end position="292"/>
    </location>
</feature>
<reference evidence="13" key="3">
    <citation type="submission" date="2023-12" db="EMBL/GenBank/DDBJ databases">
        <authorList>
            <person name="Sun Q."/>
            <person name="Inoue M."/>
        </authorList>
    </citation>
    <scope>NUCLEOTIDE SEQUENCE</scope>
    <source>
        <strain evidence="13">JCM 10667</strain>
    </source>
</reference>
<evidence type="ECO:0000313" key="15">
    <source>
        <dbReference type="Proteomes" id="UP000549343"/>
    </source>
</evidence>
<feature type="transmembrane region" description="Helical" evidence="11">
    <location>
        <begin position="118"/>
        <end position="141"/>
    </location>
</feature>
<evidence type="ECO:0000256" key="8">
    <source>
        <dbReference type="ARBA" id="ARBA00023065"/>
    </source>
</evidence>
<organism evidence="14 15">
    <name type="scientific">Actinomadura livida</name>
    <dbReference type="NCBI Taxonomy" id="79909"/>
    <lineage>
        <taxon>Bacteria</taxon>
        <taxon>Bacillati</taxon>
        <taxon>Actinomycetota</taxon>
        <taxon>Actinomycetes</taxon>
        <taxon>Streptosporangiales</taxon>
        <taxon>Thermomonosporaceae</taxon>
        <taxon>Actinomadura</taxon>
    </lineage>
</organism>
<dbReference type="InterPro" id="IPR006153">
    <property type="entry name" value="Cation/H_exchanger_TM"/>
</dbReference>
<dbReference type="InterPro" id="IPR038770">
    <property type="entry name" value="Na+/solute_symporter_sf"/>
</dbReference>
<keyword evidence="6 11" id="KW-1133">Transmembrane helix</keyword>
<evidence type="ECO:0000256" key="7">
    <source>
        <dbReference type="ARBA" id="ARBA00023053"/>
    </source>
</evidence>
<comment type="subcellular location">
    <subcellularLocation>
        <location evidence="1">Membrane</location>
        <topology evidence="1">Multi-pass membrane protein</topology>
    </subcellularLocation>
</comment>
<feature type="transmembrane region" description="Helical" evidence="11">
    <location>
        <begin position="84"/>
        <end position="106"/>
    </location>
</feature>
<feature type="transmembrane region" description="Helical" evidence="11">
    <location>
        <begin position="182"/>
        <end position="205"/>
    </location>
</feature>
<feature type="domain" description="Cation/H+ exchanger transmembrane" evidence="12">
    <location>
        <begin position="30"/>
        <end position="413"/>
    </location>
</feature>
<keyword evidence="5 11" id="KW-0812">Transmembrane</keyword>
<keyword evidence="4" id="KW-0050">Antiport</keyword>
<dbReference type="PANTHER" id="PTHR43562:SF3">
    <property type="entry name" value="SODIUM ION_PROTON EXCHANGER (EUROFUNG)"/>
    <property type="match status" value="1"/>
</dbReference>